<comment type="similarity">
    <text evidence="1">Belongs to the 'phage' integrase family.</text>
</comment>
<dbReference type="InterPro" id="IPR004107">
    <property type="entry name" value="Integrase_SAM-like_N"/>
</dbReference>
<feature type="domain" description="Core-binding (CB)" evidence="7">
    <location>
        <begin position="20"/>
        <end position="102"/>
    </location>
</feature>
<evidence type="ECO:0000256" key="5">
    <source>
        <dbReference type="PROSITE-ProRule" id="PRU01248"/>
    </source>
</evidence>
<dbReference type="PANTHER" id="PTHR30349:SF64">
    <property type="entry name" value="PROPHAGE INTEGRASE INTD-RELATED"/>
    <property type="match status" value="1"/>
</dbReference>
<dbReference type="InterPro" id="IPR013762">
    <property type="entry name" value="Integrase-like_cat_sf"/>
</dbReference>
<evidence type="ECO:0000259" key="7">
    <source>
        <dbReference type="PROSITE" id="PS51900"/>
    </source>
</evidence>
<evidence type="ECO:0000256" key="2">
    <source>
        <dbReference type="ARBA" id="ARBA00022908"/>
    </source>
</evidence>
<dbReference type="PROSITE" id="PS51900">
    <property type="entry name" value="CB"/>
    <property type="match status" value="1"/>
</dbReference>
<feature type="domain" description="Tyr recombinase" evidence="6">
    <location>
        <begin position="119"/>
        <end position="304"/>
    </location>
</feature>
<reference evidence="8 9" key="1">
    <citation type="submission" date="2019-02" db="EMBL/GenBank/DDBJ databases">
        <title>Deep-cultivation of Planctomycetes and their phenomic and genomic characterization uncovers novel biology.</title>
        <authorList>
            <person name="Wiegand S."/>
            <person name="Jogler M."/>
            <person name="Boedeker C."/>
            <person name="Pinto D."/>
            <person name="Vollmers J."/>
            <person name="Rivas-Marin E."/>
            <person name="Kohn T."/>
            <person name="Peeters S.H."/>
            <person name="Heuer A."/>
            <person name="Rast P."/>
            <person name="Oberbeckmann S."/>
            <person name="Bunk B."/>
            <person name="Jeske O."/>
            <person name="Meyerdierks A."/>
            <person name="Storesund J.E."/>
            <person name="Kallscheuer N."/>
            <person name="Luecker S."/>
            <person name="Lage O.M."/>
            <person name="Pohl T."/>
            <person name="Merkel B.J."/>
            <person name="Hornburger P."/>
            <person name="Mueller R.-W."/>
            <person name="Bruemmer F."/>
            <person name="Labrenz M."/>
            <person name="Spormann A.M."/>
            <person name="Op den Camp H."/>
            <person name="Overmann J."/>
            <person name="Amann R."/>
            <person name="Jetten M.S.M."/>
            <person name="Mascher T."/>
            <person name="Medema M.H."/>
            <person name="Devos D.P."/>
            <person name="Kaster A.-K."/>
            <person name="Ovreas L."/>
            <person name="Rohde M."/>
            <person name="Galperin M.Y."/>
            <person name="Jogler C."/>
        </authorList>
    </citation>
    <scope>NUCLEOTIDE SEQUENCE [LARGE SCALE GENOMIC DNA]</scope>
    <source>
        <strain evidence="8 9">TBK1r</strain>
    </source>
</reference>
<keyword evidence="2" id="KW-0229">DNA integration</keyword>
<dbReference type="Proteomes" id="UP000318081">
    <property type="component" value="Chromosome"/>
</dbReference>
<evidence type="ECO:0000313" key="9">
    <source>
        <dbReference type="Proteomes" id="UP000318081"/>
    </source>
</evidence>
<dbReference type="SUPFAM" id="SSF56349">
    <property type="entry name" value="DNA breaking-rejoining enzymes"/>
    <property type="match status" value="1"/>
</dbReference>
<dbReference type="Gene3D" id="1.10.443.10">
    <property type="entry name" value="Intergrase catalytic core"/>
    <property type="match status" value="1"/>
</dbReference>
<accession>A0ABX5Y0R3</accession>
<dbReference type="EMBL" id="CP036432">
    <property type="protein sequence ID" value="QDV87854.1"/>
    <property type="molecule type" value="Genomic_DNA"/>
</dbReference>
<dbReference type="Pfam" id="PF13495">
    <property type="entry name" value="Phage_int_SAM_4"/>
    <property type="match status" value="1"/>
</dbReference>
<dbReference type="InterPro" id="IPR002104">
    <property type="entry name" value="Integrase_catalytic"/>
</dbReference>
<protein>
    <submittedName>
        <fullName evidence="8">Tyrosine recombinase XerD</fullName>
    </submittedName>
</protein>
<evidence type="ECO:0000259" key="6">
    <source>
        <dbReference type="PROSITE" id="PS51898"/>
    </source>
</evidence>
<keyword evidence="3 5" id="KW-0238">DNA-binding</keyword>
<dbReference type="InterPro" id="IPR010998">
    <property type="entry name" value="Integrase_recombinase_N"/>
</dbReference>
<keyword evidence="9" id="KW-1185">Reference proteome</keyword>
<dbReference type="PANTHER" id="PTHR30349">
    <property type="entry name" value="PHAGE INTEGRASE-RELATED"/>
    <property type="match status" value="1"/>
</dbReference>
<dbReference type="PROSITE" id="PS51898">
    <property type="entry name" value="TYR_RECOMBINASE"/>
    <property type="match status" value="1"/>
</dbReference>
<evidence type="ECO:0000256" key="1">
    <source>
        <dbReference type="ARBA" id="ARBA00008857"/>
    </source>
</evidence>
<dbReference type="Pfam" id="PF00589">
    <property type="entry name" value="Phage_integrase"/>
    <property type="match status" value="1"/>
</dbReference>
<gene>
    <name evidence="8" type="primary">xerD_13</name>
    <name evidence="8" type="ORF">TBK1r_68860</name>
</gene>
<dbReference type="RefSeq" id="WP_145219768.1">
    <property type="nucleotide sequence ID" value="NZ_CP036432.1"/>
</dbReference>
<evidence type="ECO:0000256" key="4">
    <source>
        <dbReference type="ARBA" id="ARBA00023172"/>
    </source>
</evidence>
<dbReference type="InterPro" id="IPR011010">
    <property type="entry name" value="DNA_brk_join_enz"/>
</dbReference>
<sequence>MSKSNNRRRNSQKSAALGAYFPEDLRQKLSEDLQLSGMAKRTHDGYIRAIRQLSDFAKCSPDQVTENHVRQFFLHLKNDRGFAYGSLRVALSGVKFFFTRTCKRDWDIFSMLKLQNITALPEVLTISQTHELIGQANTLRIYAYFWTAYSMGLRLNEALHLQTTDLQSQRGFAHIHRGKGAKDRYVPLPESTLKLLRAYWLTHHHDTWIFPAVSPGYCFDIHGKSKAERPMSETTVQGAMKQIAKKLNFGKKSTIHTLRHSYATHLLEAGVGLKVIQKYMGHSSLQTTLVYLHLTEDAEANARGAIDGLFGKLPGDDDDPDALGCPARLK</sequence>
<evidence type="ECO:0000256" key="3">
    <source>
        <dbReference type="ARBA" id="ARBA00023125"/>
    </source>
</evidence>
<name>A0ABX5Y0R3_9BACT</name>
<organism evidence="8 9">
    <name type="scientific">Stieleria magnilauensis</name>
    <dbReference type="NCBI Taxonomy" id="2527963"/>
    <lineage>
        <taxon>Bacteria</taxon>
        <taxon>Pseudomonadati</taxon>
        <taxon>Planctomycetota</taxon>
        <taxon>Planctomycetia</taxon>
        <taxon>Pirellulales</taxon>
        <taxon>Pirellulaceae</taxon>
        <taxon>Stieleria</taxon>
    </lineage>
</organism>
<dbReference type="Gene3D" id="1.10.150.130">
    <property type="match status" value="1"/>
</dbReference>
<dbReference type="InterPro" id="IPR050090">
    <property type="entry name" value="Tyrosine_recombinase_XerCD"/>
</dbReference>
<keyword evidence="4" id="KW-0233">DNA recombination</keyword>
<dbReference type="InterPro" id="IPR044068">
    <property type="entry name" value="CB"/>
</dbReference>
<proteinExistence type="inferred from homology"/>
<evidence type="ECO:0000313" key="8">
    <source>
        <dbReference type="EMBL" id="QDV87854.1"/>
    </source>
</evidence>